<evidence type="ECO:0000313" key="1">
    <source>
        <dbReference type="EMBL" id="TWV57865.1"/>
    </source>
</evidence>
<accession>A0A5C6K418</accession>
<evidence type="ECO:0008006" key="3">
    <source>
        <dbReference type="Google" id="ProtNLM"/>
    </source>
</evidence>
<comment type="caution">
    <text evidence="1">The sequence shown here is derived from an EMBL/GenBank/DDBJ whole genome shotgun (WGS) entry which is preliminary data.</text>
</comment>
<organism evidence="1 2">
    <name type="scientific">Parabacteroides distasonis</name>
    <dbReference type="NCBI Taxonomy" id="823"/>
    <lineage>
        <taxon>Bacteria</taxon>
        <taxon>Pseudomonadati</taxon>
        <taxon>Bacteroidota</taxon>
        <taxon>Bacteroidia</taxon>
        <taxon>Bacteroidales</taxon>
        <taxon>Tannerellaceae</taxon>
        <taxon>Parabacteroides</taxon>
    </lineage>
</organism>
<evidence type="ECO:0000313" key="2">
    <source>
        <dbReference type="Proteomes" id="UP000315827"/>
    </source>
</evidence>
<name>A0A5C6K418_PARDI</name>
<reference evidence="1 2" key="1">
    <citation type="submission" date="2019-07" db="EMBL/GenBank/DDBJ databases">
        <title>Genome sequencing of Parabacteroides distasonis iSURF_7.</title>
        <authorList>
            <person name="Degefu H.N."/>
            <person name="Ruoff K.L."/>
            <person name="Price C.E."/>
            <person name="Valls R.A."/>
            <person name="O'Toole G.A."/>
        </authorList>
    </citation>
    <scope>NUCLEOTIDE SEQUENCE [LARGE SCALE GENOMIC DNA]</scope>
    <source>
        <strain evidence="1 2">CFPLTA003_1B</strain>
    </source>
</reference>
<dbReference type="Pfam" id="PF19570">
    <property type="entry name" value="DUF6088"/>
    <property type="match status" value="1"/>
</dbReference>
<dbReference type="GeneID" id="66307933"/>
<protein>
    <recommendedName>
        <fullName evidence="3">AbiEi antitoxin C-terminal domain-containing protein</fullName>
    </recommendedName>
</protein>
<dbReference type="InterPro" id="IPR045738">
    <property type="entry name" value="DUF6088"/>
</dbReference>
<dbReference type="RefSeq" id="WP_055295412.1">
    <property type="nucleotide sequence ID" value="NZ_JANUOG010000002.1"/>
</dbReference>
<proteinExistence type="predicted"/>
<dbReference type="EMBL" id="VOHW01000024">
    <property type="protein sequence ID" value="TWV57865.1"/>
    <property type="molecule type" value="Genomic_DNA"/>
</dbReference>
<gene>
    <name evidence="1" type="ORF">FSA05_22150</name>
</gene>
<dbReference type="AlphaFoldDB" id="A0A5C6K418"/>
<dbReference type="Proteomes" id="UP000315827">
    <property type="component" value="Unassembled WGS sequence"/>
</dbReference>
<sequence>MASFRKEILGQIERIDTGRIFTFRDLSFETEKTANVAVLLSEQSRKGVLVRVEKGAYYRPKKSVLGLGKLPVYQDEQFRYLTEKLNGYITGAYVYNKMGLTEQVATTITIATPNPVRRFRFKNLDIECVKAYCMDYPDESLVPYLRLLDAIKDMKRIPGTTGQDIYNRVKSQYFNGYSLLELEKIVSLAKSYPPRVRKVVADILGDIRQTVLQTEMAKTILPTTRFNLDYKTRKTQLR</sequence>